<evidence type="ECO:0000313" key="6">
    <source>
        <dbReference type="EMBL" id="KAF7232168.1"/>
    </source>
</evidence>
<dbReference type="SMART" id="SM00129">
    <property type="entry name" value="KISc"/>
    <property type="match status" value="1"/>
</dbReference>
<dbReference type="Pfam" id="PF00225">
    <property type="entry name" value="Kinesin"/>
    <property type="match status" value="1"/>
</dbReference>
<feature type="binding site" evidence="3">
    <location>
        <begin position="116"/>
        <end position="123"/>
    </location>
    <ligand>
        <name>ATP</name>
        <dbReference type="ChEBI" id="CHEBI:30616"/>
    </ligand>
</feature>
<organism evidence="6 7">
    <name type="scientific">Paragonimus skrjabini miyazakii</name>
    <dbReference type="NCBI Taxonomy" id="59628"/>
    <lineage>
        <taxon>Eukaryota</taxon>
        <taxon>Metazoa</taxon>
        <taxon>Spiralia</taxon>
        <taxon>Lophotrochozoa</taxon>
        <taxon>Platyhelminthes</taxon>
        <taxon>Trematoda</taxon>
        <taxon>Digenea</taxon>
        <taxon>Plagiorchiida</taxon>
        <taxon>Troglotremata</taxon>
        <taxon>Troglotrematidae</taxon>
        <taxon>Paragonimus</taxon>
    </lineage>
</organism>
<evidence type="ECO:0000313" key="7">
    <source>
        <dbReference type="Proteomes" id="UP000822476"/>
    </source>
</evidence>
<evidence type="ECO:0000256" key="1">
    <source>
        <dbReference type="ARBA" id="ARBA00022741"/>
    </source>
</evidence>
<gene>
    <name evidence="6" type="ORF">EG68_08892</name>
</gene>
<dbReference type="GO" id="GO:0008017">
    <property type="term" value="F:microtubule binding"/>
    <property type="evidence" value="ECO:0007669"/>
    <property type="project" value="InterPro"/>
</dbReference>
<evidence type="ECO:0000256" key="3">
    <source>
        <dbReference type="PROSITE-ProRule" id="PRU00283"/>
    </source>
</evidence>
<dbReference type="PROSITE" id="PS50067">
    <property type="entry name" value="KINESIN_MOTOR_2"/>
    <property type="match status" value="1"/>
</dbReference>
<dbReference type="InterPro" id="IPR019821">
    <property type="entry name" value="Kinesin_motor_CS"/>
</dbReference>
<dbReference type="GO" id="GO:0003777">
    <property type="term" value="F:microtubule motor activity"/>
    <property type="evidence" value="ECO:0007669"/>
    <property type="project" value="InterPro"/>
</dbReference>
<evidence type="ECO:0000256" key="2">
    <source>
        <dbReference type="ARBA" id="ARBA00022840"/>
    </source>
</evidence>
<evidence type="ECO:0000259" key="5">
    <source>
        <dbReference type="PROSITE" id="PS50067"/>
    </source>
</evidence>
<proteinExistence type="inferred from homology"/>
<dbReference type="GO" id="GO:0007018">
    <property type="term" value="P:microtubule-based movement"/>
    <property type="evidence" value="ECO:0007669"/>
    <property type="project" value="InterPro"/>
</dbReference>
<name>A0A8S9YB36_9TREM</name>
<protein>
    <recommendedName>
        <fullName evidence="4">Kinesin-like protein</fullName>
    </recommendedName>
</protein>
<keyword evidence="3 4" id="KW-0505">Motor protein</keyword>
<accession>A0A8S9YB36</accession>
<dbReference type="EMBL" id="JTDE01022020">
    <property type="protein sequence ID" value="KAF7232168.1"/>
    <property type="molecule type" value="Genomic_DNA"/>
</dbReference>
<evidence type="ECO:0000256" key="4">
    <source>
        <dbReference type="RuleBase" id="RU000394"/>
    </source>
</evidence>
<feature type="non-terminal residue" evidence="6">
    <location>
        <position position="1"/>
    </location>
</feature>
<dbReference type="Proteomes" id="UP000822476">
    <property type="component" value="Unassembled WGS sequence"/>
</dbReference>
<dbReference type="InterPro" id="IPR027417">
    <property type="entry name" value="P-loop_NTPase"/>
</dbReference>
<keyword evidence="2 3" id="KW-0067">ATP-binding</keyword>
<dbReference type="GO" id="GO:0005524">
    <property type="term" value="F:ATP binding"/>
    <property type="evidence" value="ECO:0007669"/>
    <property type="project" value="UniProtKB-UniRule"/>
</dbReference>
<dbReference type="PRINTS" id="PR00380">
    <property type="entry name" value="KINESINHEAVY"/>
</dbReference>
<reference evidence="6" key="1">
    <citation type="submission" date="2019-07" db="EMBL/GenBank/DDBJ databases">
        <title>Annotation for the trematode Paragonimus miyazaki's.</title>
        <authorList>
            <person name="Choi Y.-J."/>
        </authorList>
    </citation>
    <scope>NUCLEOTIDE SEQUENCE</scope>
    <source>
        <strain evidence="6">Japan</strain>
    </source>
</reference>
<dbReference type="PROSITE" id="PS00411">
    <property type="entry name" value="KINESIN_MOTOR_1"/>
    <property type="match status" value="1"/>
</dbReference>
<dbReference type="OrthoDB" id="3176171at2759"/>
<dbReference type="PANTHER" id="PTHR47117">
    <property type="entry name" value="STAR-RELATED LIPID TRANSFER PROTEIN 9"/>
    <property type="match status" value="1"/>
</dbReference>
<dbReference type="AlphaFoldDB" id="A0A8S9YB36"/>
<keyword evidence="7" id="KW-1185">Reference proteome</keyword>
<dbReference type="InterPro" id="IPR036961">
    <property type="entry name" value="Kinesin_motor_dom_sf"/>
</dbReference>
<comment type="similarity">
    <text evidence="3 4">Belongs to the TRAFAC class myosin-kinesin ATPase superfamily. Kinesin family.</text>
</comment>
<feature type="domain" description="Kinesin motor" evidence="5">
    <location>
        <begin position="9"/>
        <end position="411"/>
    </location>
</feature>
<sequence length="706" mass="79045">VFTPEQQTTITAAVRVRPFTPRELEEKNVLPTVQMPKPGVVRLLPKHQPDLPAREFIFDHTFWSFDKRPTTLGDCSTMHKPDYSNYADQATVYKAIGVPILQRALEGYNACLFAYGMTSSGKTYSITGPAENPGIIPRLVDDLFRQISEREVQQSFIFQAAVQSLEAKYSVELSYFEIYNERIRDLLSSEKAGPNGLVVHEHPVTGPYVEGLCRIGVHSATDIKGWIRAGDRQRTVASTEFNERSSRAHTVLTLYLTRRAVASCSFGDMIESVYTSHLNVVDLAGSERQGSSTIIGDRLNESCKINKSLFALGRVISQLSRCLPNLPNTVPASEPRPGDYRTKAVDFSTPNRVTTKRPFYISYRDSLLTWLLKDSLGGNAMTTMLATISPSSLQYEETLATLRYAKKAQSIVNNAVINEDPQGRVIRQLMTEVTRLREISSVYTEPGSPQAFEVATLRELLTLREKDVCELSRQLTERTLHHNRLGDASIFRRSVETESTAPQQLKQTRADRVDRATSPIKSLLSNSPLGFTSQLTPLRRSAAVRSNSPPDLRIDVSNRSGQDVATETVDTWTCNREDHDHLVCEVIRLKSELSMSIATNETTTRSLADALFLIQTHSRCISTCLIPLENQLLNSIHLGQVLHDFKVREREQNVQTAVPGRHSVQSAKLLETISSNKENVPERVEKVGDLTLKENPHPPHDHGLLQ</sequence>
<dbReference type="PANTHER" id="PTHR47117:SF5">
    <property type="entry name" value="KINESIN-LIKE PROTEIN KIF14"/>
    <property type="match status" value="1"/>
</dbReference>
<dbReference type="SUPFAM" id="SSF52540">
    <property type="entry name" value="P-loop containing nucleoside triphosphate hydrolases"/>
    <property type="match status" value="1"/>
</dbReference>
<dbReference type="GO" id="GO:0005874">
    <property type="term" value="C:microtubule"/>
    <property type="evidence" value="ECO:0007669"/>
    <property type="project" value="UniProtKB-KW"/>
</dbReference>
<dbReference type="Gene3D" id="3.40.850.10">
    <property type="entry name" value="Kinesin motor domain"/>
    <property type="match status" value="1"/>
</dbReference>
<comment type="caution">
    <text evidence="6">The sequence shown here is derived from an EMBL/GenBank/DDBJ whole genome shotgun (WGS) entry which is preliminary data.</text>
</comment>
<keyword evidence="1 3" id="KW-0547">Nucleotide-binding</keyword>
<keyword evidence="4" id="KW-0493">Microtubule</keyword>
<dbReference type="InterPro" id="IPR001752">
    <property type="entry name" value="Kinesin_motor_dom"/>
</dbReference>